<organism evidence="3">
    <name type="scientific">Pinguiococcus pyrenoidosus</name>
    <dbReference type="NCBI Taxonomy" id="172671"/>
    <lineage>
        <taxon>Eukaryota</taxon>
        <taxon>Sar</taxon>
        <taxon>Stramenopiles</taxon>
        <taxon>Ochrophyta</taxon>
        <taxon>Pinguiophyceae</taxon>
        <taxon>Pinguiochrysidales</taxon>
        <taxon>Pinguiochrysidaceae</taxon>
        <taxon>Pinguiococcus</taxon>
    </lineage>
</organism>
<evidence type="ECO:0008006" key="4">
    <source>
        <dbReference type="Google" id="ProtNLM"/>
    </source>
</evidence>
<dbReference type="Pfam" id="PF07466">
    <property type="entry name" value="DUF1517"/>
    <property type="match status" value="1"/>
</dbReference>
<reference evidence="3" key="1">
    <citation type="submission" date="2021-01" db="EMBL/GenBank/DDBJ databases">
        <authorList>
            <person name="Corre E."/>
            <person name="Pelletier E."/>
            <person name="Niang G."/>
            <person name="Scheremetjew M."/>
            <person name="Finn R."/>
            <person name="Kale V."/>
            <person name="Holt S."/>
            <person name="Cochrane G."/>
            <person name="Meng A."/>
            <person name="Brown T."/>
            <person name="Cohen L."/>
        </authorList>
    </citation>
    <scope>NUCLEOTIDE SEQUENCE</scope>
    <source>
        <strain evidence="3">CCMP2078</strain>
    </source>
</reference>
<dbReference type="InterPro" id="IPR053023">
    <property type="entry name" value="FLAP_modulator"/>
</dbReference>
<gene>
    <name evidence="3" type="ORF">PPYR1160_LOCUS1437</name>
</gene>
<dbReference type="PANTHER" id="PTHR33975:SF2">
    <property type="entry name" value="MYELIN-ASSOCIATED OLIGODENDROCYTE BASIC PROTEIN"/>
    <property type="match status" value="1"/>
</dbReference>
<name>A0A7R9U2J7_9STRA</name>
<dbReference type="InterPro" id="IPR010903">
    <property type="entry name" value="DUF1517"/>
</dbReference>
<proteinExistence type="predicted"/>
<sequence>MMRAAALAVFALCLGTGDAFQVRRAAPKMVQTPAEVGKKLASAALAASLAFAPLSAEAAQSGGRISSGSGGFSRSAPSRSYSAPSRSYSSPRSSSRGYSSPGPTVLNINPVVPGFGFSPFYSPFGFGGFGGYGYIGAPVLGIPQLLAWPLFFYLAFQVFRGVVAGASDRLGSFWDSRAAEGASDITVVRLNLAVNLKDRSNSVIGRLAAIAASDAGGAAGRQGNLYSIRKMGEITSEVALTLLRQRSNWQAANFDASTFRDNVADAETAFNKRVIFERSKFENENPMDLMTPGQIGGRPTVAVVTMIVGVKGKSGVVGDICSGRARVTENSVVELLETIAAEASKSAYSSTDDPDSGLVSAELLWTPSSPDEVLSRQEILMDYPELIDL</sequence>
<feature type="chain" id="PRO_5031393246" description="Tim44-like domain-containing protein" evidence="2">
    <location>
        <begin position="20"/>
        <end position="389"/>
    </location>
</feature>
<accession>A0A7R9U2J7</accession>
<evidence type="ECO:0000313" key="3">
    <source>
        <dbReference type="EMBL" id="CAD8251945.1"/>
    </source>
</evidence>
<evidence type="ECO:0000256" key="2">
    <source>
        <dbReference type="SAM" id="SignalP"/>
    </source>
</evidence>
<dbReference type="PANTHER" id="PTHR33975">
    <property type="entry name" value="MYELIN-ASSOCIATED OLIGODENDROCYTE BASIC PROTEIN"/>
    <property type="match status" value="1"/>
</dbReference>
<protein>
    <recommendedName>
        <fullName evidence="4">Tim44-like domain-containing protein</fullName>
    </recommendedName>
</protein>
<feature type="signal peptide" evidence="2">
    <location>
        <begin position="1"/>
        <end position="19"/>
    </location>
</feature>
<keyword evidence="2" id="KW-0732">Signal</keyword>
<evidence type="ECO:0000256" key="1">
    <source>
        <dbReference type="SAM" id="MobiDB-lite"/>
    </source>
</evidence>
<feature type="region of interest" description="Disordered" evidence="1">
    <location>
        <begin position="63"/>
        <end position="101"/>
    </location>
</feature>
<dbReference type="AlphaFoldDB" id="A0A7R9U2J7"/>
<dbReference type="EMBL" id="HBEA01001937">
    <property type="protein sequence ID" value="CAD8251945.1"/>
    <property type="molecule type" value="Transcribed_RNA"/>
</dbReference>